<gene>
    <name evidence="2" type="primary">pilM</name>
    <name evidence="2" type="ORF">V6256_02025</name>
</gene>
<feature type="domain" description="SHS2" evidence="1">
    <location>
        <begin position="13"/>
        <end position="180"/>
    </location>
</feature>
<dbReference type="RefSeq" id="WP_341596323.1">
    <property type="nucleotide sequence ID" value="NZ_JBAKAZ010000005.1"/>
</dbReference>
<dbReference type="PIRSF" id="PIRSF019169">
    <property type="entry name" value="PilM"/>
    <property type="match status" value="1"/>
</dbReference>
<sequence>MLTRYNRLGVQGVIGIDFGSHSIKAVALTKKQGVLVVEGAIEICLKKDFVIDGRLQEIDEITTILKKVKRLFPASFKYVAIAVSGSDVITKTMVINNSLSEQELLSRVEMEAENTIPFPLDEIFIDFEVIGVNLDDPSCNDILVSAARKECVLSQVQCVDQSGLKTVIVDVATHALARAVGLFIDSESYHRGVAILDIGASQMTLSILYKGNLLFTRSKNHGCAVCNKMLSETYGLSMAEAEKIKTEGRFTSDCIANVISPFINMTINHLRFELRMFTNSQHHLSIHKLLLTGGGALMEELVTQLTSILDLDVDIANPSHCFQFKNQQDKKIFAANAPQYMLAIGLALRGCL</sequence>
<organism evidence="2 3">
    <name type="scientific">Psychromonas aquatilis</name>
    <dbReference type="NCBI Taxonomy" id="2005072"/>
    <lineage>
        <taxon>Bacteria</taxon>
        <taxon>Pseudomonadati</taxon>
        <taxon>Pseudomonadota</taxon>
        <taxon>Gammaproteobacteria</taxon>
        <taxon>Alteromonadales</taxon>
        <taxon>Psychromonadaceae</taxon>
        <taxon>Psychromonas</taxon>
    </lineage>
</organism>
<proteinExistence type="predicted"/>
<dbReference type="InterPro" id="IPR043129">
    <property type="entry name" value="ATPase_NBD"/>
</dbReference>
<dbReference type="InterPro" id="IPR005883">
    <property type="entry name" value="PilM"/>
</dbReference>
<dbReference type="Pfam" id="PF11104">
    <property type="entry name" value="PilM_2"/>
    <property type="match status" value="1"/>
</dbReference>
<dbReference type="PANTHER" id="PTHR32432">
    <property type="entry name" value="CELL DIVISION PROTEIN FTSA-RELATED"/>
    <property type="match status" value="1"/>
</dbReference>
<evidence type="ECO:0000259" key="1">
    <source>
        <dbReference type="SMART" id="SM00842"/>
    </source>
</evidence>
<evidence type="ECO:0000313" key="3">
    <source>
        <dbReference type="Proteomes" id="UP001369082"/>
    </source>
</evidence>
<dbReference type="PANTHER" id="PTHR32432:SF3">
    <property type="entry name" value="ETHANOLAMINE UTILIZATION PROTEIN EUTJ"/>
    <property type="match status" value="1"/>
</dbReference>
<dbReference type="SUPFAM" id="SSF53067">
    <property type="entry name" value="Actin-like ATPase domain"/>
    <property type="match status" value="2"/>
</dbReference>
<reference evidence="2 3" key="1">
    <citation type="submission" date="2024-02" db="EMBL/GenBank/DDBJ databases">
        <title>Bacteria isolated from the canopy kelp, Nereocystis luetkeana.</title>
        <authorList>
            <person name="Pfister C.A."/>
            <person name="Younker I.T."/>
            <person name="Light S.H."/>
        </authorList>
    </citation>
    <scope>NUCLEOTIDE SEQUENCE [LARGE SCALE GENOMIC DNA]</scope>
    <source>
        <strain evidence="2 3">TI.1.05</strain>
    </source>
</reference>
<name>A0ABU9GM35_9GAMM</name>
<dbReference type="InterPro" id="IPR050696">
    <property type="entry name" value="FtsA/MreB"/>
</dbReference>
<dbReference type="Gene3D" id="3.30.420.40">
    <property type="match status" value="2"/>
</dbReference>
<comment type="caution">
    <text evidence="2">The sequence shown here is derived from an EMBL/GenBank/DDBJ whole genome shotgun (WGS) entry which is preliminary data.</text>
</comment>
<dbReference type="CDD" id="cd24049">
    <property type="entry name" value="ASKHA_NBD_PilM"/>
    <property type="match status" value="1"/>
</dbReference>
<dbReference type="Gene3D" id="3.30.1490.300">
    <property type="match status" value="1"/>
</dbReference>
<protein>
    <submittedName>
        <fullName evidence="2">Type IV pilus assembly protein PilM</fullName>
    </submittedName>
</protein>
<dbReference type="NCBIfam" id="TIGR01175">
    <property type="entry name" value="pilM"/>
    <property type="match status" value="1"/>
</dbReference>
<evidence type="ECO:0000313" key="2">
    <source>
        <dbReference type="EMBL" id="MEL0628374.1"/>
    </source>
</evidence>
<dbReference type="InterPro" id="IPR003494">
    <property type="entry name" value="SHS2_FtsA"/>
</dbReference>
<dbReference type="Proteomes" id="UP001369082">
    <property type="component" value="Unassembled WGS sequence"/>
</dbReference>
<accession>A0ABU9GM35</accession>
<keyword evidence="3" id="KW-1185">Reference proteome</keyword>
<dbReference type="EMBL" id="JBAKAZ010000005">
    <property type="protein sequence ID" value="MEL0628374.1"/>
    <property type="molecule type" value="Genomic_DNA"/>
</dbReference>
<dbReference type="SMART" id="SM00842">
    <property type="entry name" value="FtsA"/>
    <property type="match status" value="1"/>
</dbReference>